<evidence type="ECO:0000259" key="1">
    <source>
        <dbReference type="Pfam" id="PF22936"/>
    </source>
</evidence>
<proteinExistence type="predicted"/>
<evidence type="ECO:0000313" key="2">
    <source>
        <dbReference type="EMBL" id="KUM47338.1"/>
    </source>
</evidence>
<comment type="caution">
    <text evidence="2">The sequence shown here is derived from an EMBL/GenBank/DDBJ whole genome shotgun (WGS) entry which is preliminary data.</text>
</comment>
<name>A0A101LY44_PICGL</name>
<feature type="domain" description="Retrovirus-related Pol polyprotein from transposon TNT 1-94-like beta-barrel" evidence="1">
    <location>
        <begin position="2"/>
        <end position="64"/>
    </location>
</feature>
<organism evidence="2">
    <name type="scientific">Picea glauca</name>
    <name type="common">White spruce</name>
    <name type="synonym">Pinus glauca</name>
    <dbReference type="NCBI Taxonomy" id="3330"/>
    <lineage>
        <taxon>Eukaryota</taxon>
        <taxon>Viridiplantae</taxon>
        <taxon>Streptophyta</taxon>
        <taxon>Embryophyta</taxon>
        <taxon>Tracheophyta</taxon>
        <taxon>Spermatophyta</taxon>
        <taxon>Pinopsida</taxon>
        <taxon>Pinidae</taxon>
        <taxon>Conifers I</taxon>
        <taxon>Pinales</taxon>
        <taxon>Pinaceae</taxon>
        <taxon>Picea</taxon>
    </lineage>
</organism>
<geneLocation type="mitochondrion" evidence="2"/>
<protein>
    <recommendedName>
        <fullName evidence="1">Retrovirus-related Pol polyprotein from transposon TNT 1-94-like beta-barrel domain-containing protein</fullName>
    </recommendedName>
</protein>
<accession>A0A101LY44</accession>
<dbReference type="Pfam" id="PF22936">
    <property type="entry name" value="Pol_BBD"/>
    <property type="match status" value="1"/>
</dbReference>
<dbReference type="EMBL" id="LKAM01000007">
    <property type="protein sequence ID" value="KUM47338.1"/>
    <property type="molecule type" value="Genomic_DNA"/>
</dbReference>
<dbReference type="InterPro" id="IPR054722">
    <property type="entry name" value="PolX-like_BBD"/>
</dbReference>
<reference evidence="2" key="1">
    <citation type="journal article" date="2015" name="Genome Biol. Evol.">
        <title>Organellar Genomes of White Spruce (Picea glauca): Assembly and Annotation.</title>
        <authorList>
            <person name="Jackman S.D."/>
            <person name="Warren R.L."/>
            <person name="Gibb E.A."/>
            <person name="Vandervalk B.P."/>
            <person name="Mohamadi H."/>
            <person name="Chu J."/>
            <person name="Raymond A."/>
            <person name="Pleasance S."/>
            <person name="Coope R."/>
            <person name="Wildung M.R."/>
            <person name="Ritland C.E."/>
            <person name="Bousquet J."/>
            <person name="Jones S.J."/>
            <person name="Bohlmann J."/>
            <person name="Birol I."/>
        </authorList>
    </citation>
    <scope>NUCLEOTIDE SEQUENCE [LARGE SCALE GENOMIC DNA]</scope>
    <source>
        <tissue evidence="2">Flushing bud</tissue>
    </source>
</reference>
<sequence>MSLFSRIQEQEGDMTIKLGDDATHPVRGVGSISFWMPLGDVLELDAILFVLGLRKNLLLVYCMTDIHWRVVFEGQQCTISDCSLASSKTFARGVREGGLYRLLAYPVALMHSSKRLVGPFSSQEAHA</sequence>
<keyword evidence="2" id="KW-0496">Mitochondrion</keyword>
<gene>
    <name evidence="2" type="ORF">ABT39_MTgene5523</name>
</gene>
<dbReference type="AlphaFoldDB" id="A0A101LY44"/>